<reference evidence="1" key="1">
    <citation type="submission" date="2021-06" db="EMBL/GenBank/DDBJ databases">
        <authorList>
            <person name="Kallberg Y."/>
            <person name="Tangrot J."/>
            <person name="Rosling A."/>
        </authorList>
    </citation>
    <scope>NUCLEOTIDE SEQUENCE</scope>
    <source>
        <strain evidence="1">AU212A</strain>
    </source>
</reference>
<name>A0ACA9MYP4_9GLOM</name>
<dbReference type="EMBL" id="CAJVPM010017611">
    <property type="protein sequence ID" value="CAG8620771.1"/>
    <property type="molecule type" value="Genomic_DNA"/>
</dbReference>
<organism evidence="1 2">
    <name type="scientific">Scutellospora calospora</name>
    <dbReference type="NCBI Taxonomy" id="85575"/>
    <lineage>
        <taxon>Eukaryota</taxon>
        <taxon>Fungi</taxon>
        <taxon>Fungi incertae sedis</taxon>
        <taxon>Mucoromycota</taxon>
        <taxon>Glomeromycotina</taxon>
        <taxon>Glomeromycetes</taxon>
        <taxon>Diversisporales</taxon>
        <taxon>Gigasporaceae</taxon>
        <taxon>Scutellospora</taxon>
    </lineage>
</organism>
<keyword evidence="2" id="KW-1185">Reference proteome</keyword>
<accession>A0ACA9MYP4</accession>
<proteinExistence type="predicted"/>
<sequence length="61" mass="7365">SKLKQDAEVELYEQFEEYEEPEQYNELELINSEETINDTNSNMIESYNIQKVNYKLVQDIE</sequence>
<feature type="non-terminal residue" evidence="1">
    <location>
        <position position="61"/>
    </location>
</feature>
<comment type="caution">
    <text evidence="1">The sequence shown here is derived from an EMBL/GenBank/DDBJ whole genome shotgun (WGS) entry which is preliminary data.</text>
</comment>
<feature type="non-terminal residue" evidence="1">
    <location>
        <position position="1"/>
    </location>
</feature>
<evidence type="ECO:0000313" key="1">
    <source>
        <dbReference type="EMBL" id="CAG8620771.1"/>
    </source>
</evidence>
<dbReference type="Proteomes" id="UP000789860">
    <property type="component" value="Unassembled WGS sequence"/>
</dbReference>
<evidence type="ECO:0000313" key="2">
    <source>
        <dbReference type="Proteomes" id="UP000789860"/>
    </source>
</evidence>
<protein>
    <submittedName>
        <fullName evidence="1">1493_t:CDS:1</fullName>
    </submittedName>
</protein>
<gene>
    <name evidence="1" type="ORF">SCALOS_LOCUS7640</name>
</gene>